<proteinExistence type="predicted"/>
<keyword evidence="2" id="KW-1185">Reference proteome</keyword>
<evidence type="ECO:0000313" key="1">
    <source>
        <dbReference type="EMBL" id="OHV23977.1"/>
    </source>
</evidence>
<dbReference type="AlphaFoldDB" id="A0A1S1PRL7"/>
<organism evidence="1 2">
    <name type="scientific">Parafrankia soli</name>
    <dbReference type="NCBI Taxonomy" id="2599596"/>
    <lineage>
        <taxon>Bacteria</taxon>
        <taxon>Bacillati</taxon>
        <taxon>Actinomycetota</taxon>
        <taxon>Actinomycetes</taxon>
        <taxon>Frankiales</taxon>
        <taxon>Frankiaceae</taxon>
        <taxon>Parafrankia</taxon>
    </lineage>
</organism>
<dbReference type="Proteomes" id="UP000179769">
    <property type="component" value="Unassembled WGS sequence"/>
</dbReference>
<sequence length="175" mass="19190">MITVLVIPADSTRLTRQHRLDPTDIPAMEKLVGGVLHPVSLTDPESSLYLPAADARFPGPCNMRATALAAFHTRPSRLPRTILRGDALLTGPTTTEGRDTDVPDELVSLLGNRMFRVQTKQSDAHKWTRGRRYVGFEHAYAHTCNAVRGIPDDAMPLIRILGASPATSDRKGNRS</sequence>
<protein>
    <submittedName>
        <fullName evidence="1">Uncharacterized protein</fullName>
    </submittedName>
</protein>
<comment type="caution">
    <text evidence="1">The sequence shown here is derived from an EMBL/GenBank/DDBJ whole genome shotgun (WGS) entry which is preliminary data.</text>
</comment>
<accession>A0A1S1PRL7</accession>
<dbReference type="OrthoDB" id="2088281at2"/>
<dbReference type="EMBL" id="MAXA01000237">
    <property type="protein sequence ID" value="OHV23977.1"/>
    <property type="molecule type" value="Genomic_DNA"/>
</dbReference>
<evidence type="ECO:0000313" key="2">
    <source>
        <dbReference type="Proteomes" id="UP000179769"/>
    </source>
</evidence>
<reference evidence="2" key="1">
    <citation type="submission" date="2016-07" db="EMBL/GenBank/DDBJ databases">
        <title>Frankia sp. NRRL B-16219 Genome sequencing.</title>
        <authorList>
            <person name="Ghodhbane-Gtari F."/>
            <person name="Swanson E."/>
            <person name="Gueddou A."/>
            <person name="Louati M."/>
            <person name="Nouioui I."/>
            <person name="Hezbri K."/>
            <person name="Abebe-Akele F."/>
            <person name="Simpson S."/>
            <person name="Morris K."/>
            <person name="Thomas K."/>
            <person name="Gtari M."/>
            <person name="Tisa L.S."/>
        </authorList>
    </citation>
    <scope>NUCLEOTIDE SEQUENCE [LARGE SCALE GENOMIC DNA]</scope>
    <source>
        <strain evidence="2">NRRL B-16219</strain>
    </source>
</reference>
<gene>
    <name evidence="1" type="ORF">BBK14_23640</name>
</gene>
<name>A0A1S1PRL7_9ACTN</name>